<evidence type="ECO:0000313" key="12">
    <source>
        <dbReference type="EMBL" id="KAK2708482.1"/>
    </source>
</evidence>
<evidence type="ECO:0000256" key="4">
    <source>
        <dbReference type="ARBA" id="ARBA00022832"/>
    </source>
</evidence>
<dbReference type="EMBL" id="JAVRJZ010000018">
    <property type="protein sequence ID" value="KAK2708482.1"/>
    <property type="molecule type" value="Genomic_DNA"/>
</dbReference>
<keyword evidence="13" id="KW-1185">Reference proteome</keyword>
<keyword evidence="2 8" id="KW-0444">Lipid biosynthesis</keyword>
<evidence type="ECO:0000256" key="9">
    <source>
        <dbReference type="PIRSR" id="PIRSR000447-1"/>
    </source>
</evidence>
<sequence>MNRSVVVTGIGLVTPLGTSKLETWNNLINSVCGISKLEGEQFEKLPCKVAGLVPKTLSSEHIFKPHELRHVNKGTVYALHAAHEAVKDSKLELENSDIKSRVGVTVGMGMTEMDYIYETGKILETKGPSRVSPFFIPRILTNMAAGLISIKYGANGPNHSVSTACATGLHSVGDAFRIIKYGDADAMICGSAEACIYPLSLAGFSKARALATKFNDCPWKASRPFDSKRDGFVMGEGAGIIVLEEAEHARKRGARIYSEILGYGMSGDAYHPTAPSENGRGAKLAMSAALRDAKTSPKDVQYVNAHATSTPLGDAVENAAVKTVFDGCQNFKISSFKGALGHLQGAAGSVELALTVLACYNGVYPPTINIEGLTEEFTLDYVPNAAKIWKSADRRIALKNSFGFGGTNASLVVASV</sequence>
<accession>A0AA88HMU1</accession>
<gene>
    <name evidence="12" type="ORF">QYM36_014182</name>
</gene>
<dbReference type="NCBIfam" id="TIGR03150">
    <property type="entry name" value="fabF"/>
    <property type="match status" value="1"/>
</dbReference>
<proteinExistence type="inferred from homology"/>
<dbReference type="PROSITE" id="PS52004">
    <property type="entry name" value="KS3_2"/>
    <property type="match status" value="1"/>
</dbReference>
<dbReference type="EMBL" id="JAVRJZ010000018">
    <property type="protein sequence ID" value="KAK2708483.1"/>
    <property type="molecule type" value="Genomic_DNA"/>
</dbReference>
<evidence type="ECO:0000259" key="11">
    <source>
        <dbReference type="PROSITE" id="PS52004"/>
    </source>
</evidence>
<protein>
    <recommendedName>
        <fullName evidence="8">3-oxoacyl-[acyl-carrier-protein] synthase</fullName>
    </recommendedName>
</protein>
<evidence type="ECO:0000256" key="3">
    <source>
        <dbReference type="ARBA" id="ARBA00022679"/>
    </source>
</evidence>
<dbReference type="Pfam" id="PF00109">
    <property type="entry name" value="ketoacyl-synt"/>
    <property type="match status" value="1"/>
</dbReference>
<name>A0AA88HMU1_ARTSF</name>
<dbReference type="InterPro" id="IPR020841">
    <property type="entry name" value="PKS_Beta-ketoAc_synthase_dom"/>
</dbReference>
<evidence type="ECO:0000256" key="10">
    <source>
        <dbReference type="RuleBase" id="RU003694"/>
    </source>
</evidence>
<reference evidence="12" key="1">
    <citation type="submission" date="2023-07" db="EMBL/GenBank/DDBJ databases">
        <title>Chromosome-level genome assembly of Artemia franciscana.</title>
        <authorList>
            <person name="Jo E."/>
        </authorList>
    </citation>
    <scope>NUCLEOTIDE SEQUENCE</scope>
    <source>
        <tissue evidence="12">Whole body</tissue>
    </source>
</reference>
<comment type="caution">
    <text evidence="12">The sequence shown here is derived from an EMBL/GenBank/DDBJ whole genome shotgun (WGS) entry which is preliminary data.</text>
</comment>
<dbReference type="InterPro" id="IPR000794">
    <property type="entry name" value="Beta-ketoacyl_synthase"/>
</dbReference>
<evidence type="ECO:0000256" key="7">
    <source>
        <dbReference type="ARBA" id="ARBA00023315"/>
    </source>
</evidence>
<dbReference type="Proteomes" id="UP001187531">
    <property type="component" value="Unassembled WGS sequence"/>
</dbReference>
<keyword evidence="6 8" id="KW-0275">Fatty acid biosynthesis</keyword>
<evidence type="ECO:0000313" key="13">
    <source>
        <dbReference type="Proteomes" id="UP001187531"/>
    </source>
</evidence>
<feature type="domain" description="Ketosynthase family 3 (KS3)" evidence="11">
    <location>
        <begin position="2"/>
        <end position="415"/>
    </location>
</feature>
<dbReference type="InterPro" id="IPR018201">
    <property type="entry name" value="Ketoacyl_synth_AS"/>
</dbReference>
<organism evidence="12 13">
    <name type="scientific">Artemia franciscana</name>
    <name type="common">Brine shrimp</name>
    <name type="synonym">Artemia sanfranciscana</name>
    <dbReference type="NCBI Taxonomy" id="6661"/>
    <lineage>
        <taxon>Eukaryota</taxon>
        <taxon>Metazoa</taxon>
        <taxon>Ecdysozoa</taxon>
        <taxon>Arthropoda</taxon>
        <taxon>Crustacea</taxon>
        <taxon>Branchiopoda</taxon>
        <taxon>Anostraca</taxon>
        <taxon>Artemiidae</taxon>
        <taxon>Artemia</taxon>
    </lineage>
</organism>
<dbReference type="Pfam" id="PF02801">
    <property type="entry name" value="Ketoacyl-synt_C"/>
    <property type="match status" value="1"/>
</dbReference>
<dbReference type="PANTHER" id="PTHR11712">
    <property type="entry name" value="POLYKETIDE SYNTHASE-RELATED"/>
    <property type="match status" value="1"/>
</dbReference>
<dbReference type="NCBIfam" id="NF005589">
    <property type="entry name" value="PRK07314.1"/>
    <property type="match status" value="1"/>
</dbReference>
<dbReference type="GO" id="GO:0004315">
    <property type="term" value="F:3-oxoacyl-[acyl-carrier-protein] synthase activity"/>
    <property type="evidence" value="ECO:0007669"/>
    <property type="project" value="InterPro"/>
</dbReference>
<evidence type="ECO:0000256" key="8">
    <source>
        <dbReference type="PIRNR" id="PIRNR000447"/>
    </source>
</evidence>
<dbReference type="GO" id="GO:0005739">
    <property type="term" value="C:mitochondrion"/>
    <property type="evidence" value="ECO:0007669"/>
    <property type="project" value="TreeGrafter"/>
</dbReference>
<dbReference type="InterPro" id="IPR016039">
    <property type="entry name" value="Thiolase-like"/>
</dbReference>
<dbReference type="PIRSF" id="PIRSF000447">
    <property type="entry name" value="KAS_II"/>
    <property type="match status" value="1"/>
</dbReference>
<keyword evidence="3 8" id="KW-0808">Transferase</keyword>
<dbReference type="EMBL" id="JAVRJZ010000018">
    <property type="protein sequence ID" value="KAK2708484.1"/>
    <property type="molecule type" value="Genomic_DNA"/>
</dbReference>
<dbReference type="PANTHER" id="PTHR11712:SF336">
    <property type="entry name" value="3-OXOACYL-[ACYL-CARRIER-PROTEIN] SYNTHASE, MITOCHONDRIAL"/>
    <property type="match status" value="1"/>
</dbReference>
<feature type="active site" description="For beta-ketoacyl synthase activity" evidence="9">
    <location>
        <position position="165"/>
    </location>
</feature>
<evidence type="ECO:0000256" key="2">
    <source>
        <dbReference type="ARBA" id="ARBA00022516"/>
    </source>
</evidence>
<dbReference type="GO" id="GO:0006633">
    <property type="term" value="P:fatty acid biosynthetic process"/>
    <property type="evidence" value="ECO:0007669"/>
    <property type="project" value="UniProtKB-KW"/>
</dbReference>
<dbReference type="SUPFAM" id="SSF53901">
    <property type="entry name" value="Thiolase-like"/>
    <property type="match status" value="2"/>
</dbReference>
<dbReference type="FunFam" id="3.40.47.10:FF:000009">
    <property type="entry name" value="3-oxoacyl-[acyl-carrier-protein] synthase 2"/>
    <property type="match status" value="1"/>
</dbReference>
<evidence type="ECO:0000256" key="6">
    <source>
        <dbReference type="ARBA" id="ARBA00023160"/>
    </source>
</evidence>
<dbReference type="InterPro" id="IPR017568">
    <property type="entry name" value="3-oxoacyl-ACP_synth-2"/>
</dbReference>
<keyword evidence="7" id="KW-0012">Acyltransferase</keyword>
<dbReference type="SMART" id="SM00825">
    <property type="entry name" value="PKS_KS"/>
    <property type="match status" value="1"/>
</dbReference>
<keyword evidence="4" id="KW-0276">Fatty acid metabolism</keyword>
<evidence type="ECO:0000256" key="5">
    <source>
        <dbReference type="ARBA" id="ARBA00023098"/>
    </source>
</evidence>
<comment type="similarity">
    <text evidence="1 8 10">Belongs to the thiolase-like superfamily. Beta-ketoacyl-ACP synthases family.</text>
</comment>
<dbReference type="PROSITE" id="PS00606">
    <property type="entry name" value="KS3_1"/>
    <property type="match status" value="1"/>
</dbReference>
<dbReference type="Gene3D" id="3.40.47.10">
    <property type="match status" value="1"/>
</dbReference>
<dbReference type="InterPro" id="IPR014031">
    <property type="entry name" value="Ketoacyl_synth_C"/>
</dbReference>
<dbReference type="InterPro" id="IPR014030">
    <property type="entry name" value="Ketoacyl_synth_N"/>
</dbReference>
<dbReference type="AlphaFoldDB" id="A0AA88HMU1"/>
<evidence type="ECO:0000256" key="1">
    <source>
        <dbReference type="ARBA" id="ARBA00008467"/>
    </source>
</evidence>
<dbReference type="CDD" id="cd00834">
    <property type="entry name" value="KAS_I_II"/>
    <property type="match status" value="1"/>
</dbReference>
<keyword evidence="5" id="KW-0443">Lipid metabolism</keyword>